<dbReference type="Pfam" id="PF01663">
    <property type="entry name" value="Phosphodiest"/>
    <property type="match status" value="1"/>
</dbReference>
<feature type="chain" id="PRO_5047445368" evidence="1">
    <location>
        <begin position="21"/>
        <end position="450"/>
    </location>
</feature>
<keyword evidence="3" id="KW-1185">Reference proteome</keyword>
<dbReference type="PANTHER" id="PTHR10151">
    <property type="entry name" value="ECTONUCLEOTIDE PYROPHOSPHATASE/PHOSPHODIESTERASE"/>
    <property type="match status" value="1"/>
</dbReference>
<organism evidence="2 3">
    <name type="scientific">Chitinophaga qingshengii</name>
    <dbReference type="NCBI Taxonomy" id="1569794"/>
    <lineage>
        <taxon>Bacteria</taxon>
        <taxon>Pseudomonadati</taxon>
        <taxon>Bacteroidota</taxon>
        <taxon>Chitinophagia</taxon>
        <taxon>Chitinophagales</taxon>
        <taxon>Chitinophagaceae</taxon>
        <taxon>Chitinophaga</taxon>
    </lineage>
</organism>
<proteinExistence type="predicted"/>
<protein>
    <submittedName>
        <fullName evidence="2">Alkaline phosphatase family protein</fullName>
    </submittedName>
</protein>
<dbReference type="EMBL" id="JACVFC010000006">
    <property type="protein sequence ID" value="MBC9934872.1"/>
    <property type="molecule type" value="Genomic_DNA"/>
</dbReference>
<evidence type="ECO:0000313" key="2">
    <source>
        <dbReference type="EMBL" id="MBC9934872.1"/>
    </source>
</evidence>
<dbReference type="CDD" id="cd16018">
    <property type="entry name" value="Enpp"/>
    <property type="match status" value="1"/>
</dbReference>
<name>A0ABR7TYM3_9BACT</name>
<keyword evidence="1" id="KW-0732">Signal</keyword>
<sequence length="450" mass="48449">MKKIIFSVCTLLLSSSFAIAQQAKYVVLISIDGFRPDFYLDRSWPAPNMQRLKEKGVHATGVKGVFPTITYPSHTTLITGVKPAKHGVIYNTPFEPEGASGRWYSETSHIKAETLWDAAGKAGLITASVSWPVSVGAPVTYNIPETFSLSNPADRRAPTSEQATPKGLFEEVQRNATGELQSTDLNLRYLGMNETLSRMAAYLVRRYKPNLLTVHLPCTDEVQHREGREGNAVATAAASADHGIGTILEAIEKAGIADSTAIIITGDHGFVDIHSSLAPNVWLAQKGLAGTKANPGSWKALFHSGGGSTFLKLKDKNDTKTLQQVKAMLNELPEGVRKQFRVIEQPALAQTGADPDAVLALTAVQGISFSANREGDAIKKANGGAHGYYPDFKEIQTGFIAYGAGLAENITVPVIELTDIAPLVAKLLDIPLKEAEGIVYPGVMKNTTKR</sequence>
<dbReference type="InterPro" id="IPR002591">
    <property type="entry name" value="Phosphodiest/P_Trfase"/>
</dbReference>
<feature type="signal peptide" evidence="1">
    <location>
        <begin position="1"/>
        <end position="20"/>
    </location>
</feature>
<dbReference type="SUPFAM" id="SSF53649">
    <property type="entry name" value="Alkaline phosphatase-like"/>
    <property type="match status" value="1"/>
</dbReference>
<dbReference type="PANTHER" id="PTHR10151:SF120">
    <property type="entry name" value="BIS(5'-ADENOSYL)-TRIPHOSPHATASE"/>
    <property type="match status" value="1"/>
</dbReference>
<comment type="caution">
    <text evidence="2">The sequence shown here is derived from an EMBL/GenBank/DDBJ whole genome shotgun (WGS) entry which is preliminary data.</text>
</comment>
<dbReference type="Gene3D" id="3.40.720.10">
    <property type="entry name" value="Alkaline Phosphatase, subunit A"/>
    <property type="match status" value="1"/>
</dbReference>
<dbReference type="Proteomes" id="UP000659124">
    <property type="component" value="Unassembled WGS sequence"/>
</dbReference>
<dbReference type="InterPro" id="IPR017850">
    <property type="entry name" value="Alkaline_phosphatase_core_sf"/>
</dbReference>
<gene>
    <name evidence="2" type="ORF">ICL07_31125</name>
</gene>
<accession>A0ABR7TYM3</accession>
<dbReference type="RefSeq" id="WP_188091955.1">
    <property type="nucleotide sequence ID" value="NZ_JACVFC010000006.1"/>
</dbReference>
<reference evidence="2 3" key="1">
    <citation type="submission" date="2020-09" db="EMBL/GenBank/DDBJ databases">
        <title>Genome sequences of type strains of Chitinophaga qingshengii and Chitinophaga varians.</title>
        <authorList>
            <person name="Kittiwongwattana C."/>
        </authorList>
    </citation>
    <scope>NUCLEOTIDE SEQUENCE [LARGE SCALE GENOMIC DNA]</scope>
    <source>
        <strain evidence="2 3">JCM 30026</strain>
    </source>
</reference>
<evidence type="ECO:0000256" key="1">
    <source>
        <dbReference type="SAM" id="SignalP"/>
    </source>
</evidence>
<evidence type="ECO:0000313" key="3">
    <source>
        <dbReference type="Proteomes" id="UP000659124"/>
    </source>
</evidence>